<protein>
    <submittedName>
        <fullName evidence="1">Uncharacterized protein</fullName>
    </submittedName>
</protein>
<dbReference type="Proteomes" id="UP001153331">
    <property type="component" value="Unassembled WGS sequence"/>
</dbReference>
<evidence type="ECO:0000313" key="1">
    <source>
        <dbReference type="EMBL" id="KAJ8116688.1"/>
    </source>
</evidence>
<keyword evidence="2" id="KW-1185">Reference proteome</keyword>
<dbReference type="EMBL" id="JAPHNI010000083">
    <property type="protein sequence ID" value="KAJ8116688.1"/>
    <property type="molecule type" value="Genomic_DNA"/>
</dbReference>
<proteinExistence type="predicted"/>
<evidence type="ECO:0000313" key="2">
    <source>
        <dbReference type="Proteomes" id="UP001153331"/>
    </source>
</evidence>
<reference evidence="1" key="1">
    <citation type="submission" date="2022-11" db="EMBL/GenBank/DDBJ databases">
        <title>Genome Sequence of Boeremia exigua.</title>
        <authorList>
            <person name="Buettner E."/>
        </authorList>
    </citation>
    <scope>NUCLEOTIDE SEQUENCE</scope>
    <source>
        <strain evidence="1">CU02</strain>
    </source>
</reference>
<name>A0ACC2INA1_9PLEO</name>
<organism evidence="1 2">
    <name type="scientific">Boeremia exigua</name>
    <dbReference type="NCBI Taxonomy" id="749465"/>
    <lineage>
        <taxon>Eukaryota</taxon>
        <taxon>Fungi</taxon>
        <taxon>Dikarya</taxon>
        <taxon>Ascomycota</taxon>
        <taxon>Pezizomycotina</taxon>
        <taxon>Dothideomycetes</taxon>
        <taxon>Pleosporomycetidae</taxon>
        <taxon>Pleosporales</taxon>
        <taxon>Pleosporineae</taxon>
        <taxon>Didymellaceae</taxon>
        <taxon>Boeremia</taxon>
    </lineage>
</organism>
<comment type="caution">
    <text evidence="1">The sequence shown here is derived from an EMBL/GenBank/DDBJ whole genome shotgun (WGS) entry which is preliminary data.</text>
</comment>
<gene>
    <name evidence="1" type="ORF">OPT61_g1945</name>
</gene>
<accession>A0ACC2INA1</accession>
<sequence>MRAFGYLIAGVALLTSTAAQLVKPPAPNSSLGNGWRYKGCYSDVNLPNVPGDRALGVLQTTGATNRGLTCTNACRAQSYTYAGTVDDQCWCDNVINRNNSATAGGLSPLGDISCGGGCRGNALEACGQANLFITIYEFTARQRHLAQCLLSAGKKHVNELWSVHSRLYWLGLCTAAA</sequence>